<evidence type="ECO:0000313" key="1">
    <source>
        <dbReference type="EMBL" id="KIC05832.1"/>
    </source>
</evidence>
<dbReference type="EMBL" id="JUFZ01000149">
    <property type="protein sequence ID" value="KIC05832.1"/>
    <property type="molecule type" value="Genomic_DNA"/>
</dbReference>
<reference evidence="1 2" key="1">
    <citation type="submission" date="2014-12" db="EMBL/GenBank/DDBJ databases">
        <title>Genome sequence of Morococcus cerebrosus.</title>
        <authorList>
            <person name="Shin S.-K."/>
            <person name="Yi H."/>
        </authorList>
    </citation>
    <scope>NUCLEOTIDE SEQUENCE [LARGE SCALE GENOMIC DNA]</scope>
    <source>
        <strain evidence="1 2">CIP 81.93</strain>
    </source>
</reference>
<dbReference type="Proteomes" id="UP000031390">
    <property type="component" value="Unassembled WGS sequence"/>
</dbReference>
<sequence>MGISGFQTTFFDWWEPRQIKQIRQIHLFFDTTPAVIPCADKK</sequence>
<gene>
    <name evidence="1" type="ORF">MCC93_27190</name>
</gene>
<protein>
    <submittedName>
        <fullName evidence="1">Uncharacterized protein</fullName>
    </submittedName>
</protein>
<evidence type="ECO:0000313" key="2">
    <source>
        <dbReference type="Proteomes" id="UP000031390"/>
    </source>
</evidence>
<proteinExistence type="predicted"/>
<organism evidence="1 2">
    <name type="scientific">Morococcus cerebrosus</name>
    <dbReference type="NCBI Taxonomy" id="1056807"/>
    <lineage>
        <taxon>Bacteria</taxon>
        <taxon>Pseudomonadati</taxon>
        <taxon>Pseudomonadota</taxon>
        <taxon>Betaproteobacteria</taxon>
        <taxon>Neisseriales</taxon>
        <taxon>Neisseriaceae</taxon>
        <taxon>Morococcus</taxon>
    </lineage>
</organism>
<dbReference type="AlphaFoldDB" id="A0A0C1GVI0"/>
<name>A0A0C1GVI0_9NEIS</name>
<comment type="caution">
    <text evidence="1">The sequence shown here is derived from an EMBL/GenBank/DDBJ whole genome shotgun (WGS) entry which is preliminary data.</text>
</comment>
<accession>A0A0C1GVI0</accession>